<dbReference type="CDD" id="cd03859">
    <property type="entry name" value="M14_CPT"/>
    <property type="match status" value="1"/>
</dbReference>
<keyword evidence="3 18" id="KW-0121">Carboxypeptidase</keyword>
<evidence type="ECO:0000259" key="17">
    <source>
        <dbReference type="PROSITE" id="PS52035"/>
    </source>
</evidence>
<organism evidence="18">
    <name type="scientific">Streptomyces sp. NBC_01393</name>
    <dbReference type="NCBI Taxonomy" id="2903851"/>
    <lineage>
        <taxon>Bacteria</taxon>
        <taxon>Bacillati</taxon>
        <taxon>Actinomycetota</taxon>
        <taxon>Actinomycetes</taxon>
        <taxon>Kitasatosporales</taxon>
        <taxon>Streptomycetaceae</taxon>
        <taxon>Streptomyces</taxon>
    </lineage>
</organism>
<protein>
    <recommendedName>
        <fullName evidence="13">Zinc carboxypeptidase</fullName>
        <ecNumber evidence="12">3.4.17.18</ecNumber>
    </recommendedName>
</protein>
<dbReference type="SUPFAM" id="SSF53187">
    <property type="entry name" value="Zn-dependent exopeptidases"/>
    <property type="match status" value="1"/>
</dbReference>
<comment type="function">
    <text evidence="11">Carboxypeptidase that possesses the specificities of both mammalian Cpase A and B. Thus shows broad substrate specificity, being able to cleave Cbz-Gly-Leu, Cbz-Gly-Val, Cbz-Gly-Phe, Cbz-Gly-Lys and Bz-Gly-Arg in vitro.</text>
</comment>
<dbReference type="InterPro" id="IPR033810">
    <property type="entry name" value="Carboxypeptidase_T"/>
</dbReference>
<evidence type="ECO:0000256" key="16">
    <source>
        <dbReference type="SAM" id="SignalP"/>
    </source>
</evidence>
<keyword evidence="4" id="KW-0645">Protease</keyword>
<dbReference type="Pfam" id="PF20773">
    <property type="entry name" value="InhA-like_MAM"/>
    <property type="match status" value="1"/>
</dbReference>
<keyword evidence="7" id="KW-0378">Hydrolase</keyword>
<dbReference type="PANTHER" id="PTHR11705:SF143">
    <property type="entry name" value="SLL0236 PROTEIN"/>
    <property type="match status" value="1"/>
</dbReference>
<evidence type="ECO:0000256" key="7">
    <source>
        <dbReference type="ARBA" id="ARBA00022801"/>
    </source>
</evidence>
<evidence type="ECO:0000256" key="4">
    <source>
        <dbReference type="ARBA" id="ARBA00022670"/>
    </source>
</evidence>
<dbReference type="InterPro" id="IPR000834">
    <property type="entry name" value="Peptidase_M14"/>
</dbReference>
<dbReference type="GO" id="GO:0008270">
    <property type="term" value="F:zinc ion binding"/>
    <property type="evidence" value="ECO:0007669"/>
    <property type="project" value="InterPro"/>
</dbReference>
<dbReference type="GO" id="GO:0006508">
    <property type="term" value="P:proteolysis"/>
    <property type="evidence" value="ECO:0007669"/>
    <property type="project" value="UniProtKB-KW"/>
</dbReference>
<evidence type="ECO:0000256" key="12">
    <source>
        <dbReference type="ARBA" id="ARBA00066554"/>
    </source>
</evidence>
<sequence>MRRRASAILATGALLLGGAAVAPVARAQDGSSPEPDANAVKVFRAEVTKQQVPLLLAAGQDSHELGDTTWKNGRSTVEVYVTDEQARKLEKQGVDLTEHTLSAKAENRVADAAQGVFRPYSGKGNLQEEIIRTGQANPGLTKVVSIGKTLNGQDILAVKLTKGARKAKDGSKPSVLYMSNQHAREWITPEMTRRLMHYYLDNYSTDKRVKKIVDSTELWFVLSANPDGYDYTFKDADTRQWRKNLRDVNGDGVIATGDGVDLNRNFAYKWGYDDEGSSPNPTSETYRGTSPASEPETKALDTFEKRVGFTYGINYHSAAELLLYGVGWQVATPTPDDVLYKSLAGTPENSAIPGYHPQVSSELYTTNGEADGHAGNVNGTAMFTPEMSTCQTASDLDPDDAWNAADCASVFTFPDDEKLIEQEFEKNVPFALSVAETAAHPDRPSSSVGLDAPDFTPAAFTTSYSRGADQEVSVVVRKSVRDKELKYRVDGGRTHEATLRHWRGGETYGGRDNLYFDEYRARIEDGDPGDKVEVWFTGETRSGKPTSSTRFTYTVAERPRADVLVVAEEGAAATQAQTYVDALKAAGKKALVWDVATQGAPDALGVLDHFGTVVHYTGALRPGNATQLQLRAYLNEGGKLVEAGELAGGSVDLGGGTLSNDFSQYYLGAYSRTSTPGAKGFSGSGELDGATGTLGDAPGNPLNAAGTYGVTSDSLSAAQYPQFASAAGAGLFGGTVNPYGPYEGSYMAAAVHTDDAYKRLTRTIDLTGVAAADKPTLRSQMLWDTEPGYDHAVVEVHTTGADDWTTLPEAGGATSAAVPTECEAGFFAREHPWIKHYLTVSAAGCTATGSSGQWNSLTGASSGWQPVAFDLSAYAGRSVEVSVSYITDPSTGGHGLLVDNTSLVVGGNAVDTEGFEASLGPWSVAGPPAGSPAVLRDWARTGELFKTYGAVTTDDTVLLGFGLEHVAAAADRAALIGKALSALES</sequence>
<dbReference type="PRINTS" id="PR00765">
    <property type="entry name" value="CRBOXYPTASEA"/>
</dbReference>
<evidence type="ECO:0000256" key="1">
    <source>
        <dbReference type="ARBA" id="ARBA00001947"/>
    </source>
</evidence>
<accession>A0AAU3HUU0</accession>
<evidence type="ECO:0000256" key="3">
    <source>
        <dbReference type="ARBA" id="ARBA00022645"/>
    </source>
</evidence>
<proteinExistence type="inferred from homology"/>
<evidence type="ECO:0000256" key="8">
    <source>
        <dbReference type="ARBA" id="ARBA00022833"/>
    </source>
</evidence>
<evidence type="ECO:0000256" key="14">
    <source>
        <dbReference type="PROSITE-ProRule" id="PRU01379"/>
    </source>
</evidence>
<dbReference type="PROSITE" id="PS00132">
    <property type="entry name" value="CARBOXYPEPT_ZN_1"/>
    <property type="match status" value="1"/>
</dbReference>
<dbReference type="GO" id="GO:0005615">
    <property type="term" value="C:extracellular space"/>
    <property type="evidence" value="ECO:0007669"/>
    <property type="project" value="TreeGrafter"/>
</dbReference>
<dbReference type="EC" id="3.4.17.18" evidence="12"/>
<evidence type="ECO:0000256" key="10">
    <source>
        <dbReference type="ARBA" id="ARBA00050859"/>
    </source>
</evidence>
<dbReference type="PANTHER" id="PTHR11705">
    <property type="entry name" value="PROTEASE FAMILY M14 CARBOXYPEPTIDASE A,B"/>
    <property type="match status" value="1"/>
</dbReference>
<dbReference type="GO" id="GO:0004181">
    <property type="term" value="F:metallocarboxypeptidase activity"/>
    <property type="evidence" value="ECO:0007669"/>
    <property type="project" value="InterPro"/>
</dbReference>
<comment type="cofactor">
    <cofactor evidence="1">
        <name>Zn(2+)</name>
        <dbReference type="ChEBI" id="CHEBI:29105"/>
    </cofactor>
</comment>
<feature type="active site" description="Proton donor/acceptor" evidence="14">
    <location>
        <position position="386"/>
    </location>
</feature>
<dbReference type="PROSITE" id="PS52035">
    <property type="entry name" value="PEPTIDASE_M14"/>
    <property type="match status" value="1"/>
</dbReference>
<dbReference type="Pfam" id="PF00246">
    <property type="entry name" value="Peptidase_M14"/>
    <property type="match status" value="1"/>
</dbReference>
<comment type="similarity">
    <text evidence="2 14">Belongs to the peptidase M14 family.</text>
</comment>
<feature type="chain" id="PRO_5043469062" description="Zinc carboxypeptidase" evidence="16">
    <location>
        <begin position="28"/>
        <end position="985"/>
    </location>
</feature>
<feature type="region of interest" description="Disordered" evidence="15">
    <location>
        <begin position="273"/>
        <end position="296"/>
    </location>
</feature>
<evidence type="ECO:0000256" key="2">
    <source>
        <dbReference type="ARBA" id="ARBA00005988"/>
    </source>
</evidence>
<keyword evidence="8" id="KW-0862">Zinc</keyword>
<evidence type="ECO:0000313" key="18">
    <source>
        <dbReference type="EMBL" id="WTZ08806.1"/>
    </source>
</evidence>
<dbReference type="SMART" id="SM00631">
    <property type="entry name" value="Zn_pept"/>
    <property type="match status" value="1"/>
</dbReference>
<reference evidence="18" key="1">
    <citation type="submission" date="2022-10" db="EMBL/GenBank/DDBJ databases">
        <title>The complete genomes of actinobacterial strains from the NBC collection.</title>
        <authorList>
            <person name="Joergensen T.S."/>
            <person name="Alvarez Arevalo M."/>
            <person name="Sterndorff E.B."/>
            <person name="Faurdal D."/>
            <person name="Vuksanovic O."/>
            <person name="Mourched A.-S."/>
            <person name="Charusanti P."/>
            <person name="Shaw S."/>
            <person name="Blin K."/>
            <person name="Weber T."/>
        </authorList>
    </citation>
    <scope>NUCLEOTIDE SEQUENCE</scope>
    <source>
        <strain evidence="18">NBC_01393</strain>
    </source>
</reference>
<evidence type="ECO:0000256" key="9">
    <source>
        <dbReference type="ARBA" id="ARBA00023049"/>
    </source>
</evidence>
<feature type="domain" description="Peptidase M14" evidence="17">
    <location>
        <begin position="118"/>
        <end position="438"/>
    </location>
</feature>
<evidence type="ECO:0000256" key="5">
    <source>
        <dbReference type="ARBA" id="ARBA00022723"/>
    </source>
</evidence>
<name>A0AAU3HUU0_9ACTN</name>
<dbReference type="Gene3D" id="3.40.630.10">
    <property type="entry name" value="Zn peptidases"/>
    <property type="match status" value="1"/>
</dbReference>
<keyword evidence="5" id="KW-0479">Metal-binding</keyword>
<gene>
    <name evidence="18" type="ORF">OG699_12875</name>
</gene>
<feature type="compositionally biased region" description="Polar residues" evidence="15">
    <location>
        <begin position="277"/>
        <end position="292"/>
    </location>
</feature>
<dbReference type="AlphaFoldDB" id="A0AAU3HUU0"/>
<keyword evidence="6 16" id="KW-0732">Signal</keyword>
<evidence type="ECO:0000256" key="6">
    <source>
        <dbReference type="ARBA" id="ARBA00022729"/>
    </source>
</evidence>
<feature type="signal peptide" evidence="16">
    <location>
        <begin position="1"/>
        <end position="27"/>
    </location>
</feature>
<evidence type="ECO:0000256" key="13">
    <source>
        <dbReference type="ARBA" id="ARBA00074273"/>
    </source>
</evidence>
<comment type="catalytic activity">
    <reaction evidence="10">
        <text>Releases a C-terminal residue, which may be hydrophobic or positively charged.</text>
        <dbReference type="EC" id="3.4.17.18"/>
    </reaction>
</comment>
<dbReference type="FunFam" id="3.40.630.10:FF:000084">
    <property type="entry name" value="Carboxypeptidase B2"/>
    <property type="match status" value="1"/>
</dbReference>
<dbReference type="EMBL" id="CP109546">
    <property type="protein sequence ID" value="WTZ08806.1"/>
    <property type="molecule type" value="Genomic_DNA"/>
</dbReference>
<keyword evidence="9" id="KW-0482">Metalloprotease</keyword>
<evidence type="ECO:0000256" key="15">
    <source>
        <dbReference type="SAM" id="MobiDB-lite"/>
    </source>
</evidence>
<dbReference type="InterPro" id="IPR057246">
    <property type="entry name" value="CARBOXYPEPT_ZN_1"/>
</dbReference>
<evidence type="ECO:0000256" key="11">
    <source>
        <dbReference type="ARBA" id="ARBA00055464"/>
    </source>
</evidence>